<comment type="similarity">
    <text evidence="8">Belongs to the FtsL family.</text>
</comment>
<name>A0A918N8E7_9GAMM</name>
<sequence length="94" mass="10885">MTRPARWLTVGLMGLVLASAFAVVLVTYQTRVQFAELEQLRQRNQQLDEQWGRLLLEESAFSSPSRVERLARDELKMSEPGADQVRWLDLNRDP</sequence>
<dbReference type="InterPro" id="IPR011922">
    <property type="entry name" value="Cell_div_FtsL"/>
</dbReference>
<evidence type="ECO:0000256" key="8">
    <source>
        <dbReference type="HAMAP-Rule" id="MF_00910"/>
    </source>
</evidence>
<dbReference type="RefSeq" id="WP_189607595.1">
    <property type="nucleotide sequence ID" value="NZ_BMXR01000002.1"/>
</dbReference>
<keyword evidence="7 8" id="KW-0131">Cell cycle</keyword>
<evidence type="ECO:0000256" key="10">
    <source>
        <dbReference type="SAM" id="Coils"/>
    </source>
</evidence>
<dbReference type="HAMAP" id="MF_00910">
    <property type="entry name" value="FtsL"/>
    <property type="match status" value="1"/>
</dbReference>
<keyword evidence="2 8" id="KW-1003">Cell membrane</keyword>
<protein>
    <recommendedName>
        <fullName evidence="8 9">Cell division protein FtsL</fullName>
    </recommendedName>
</protein>
<keyword evidence="8" id="KW-0997">Cell inner membrane</keyword>
<evidence type="ECO:0000256" key="2">
    <source>
        <dbReference type="ARBA" id="ARBA00022475"/>
    </source>
</evidence>
<dbReference type="Pfam" id="PF04999">
    <property type="entry name" value="FtsL"/>
    <property type="match status" value="1"/>
</dbReference>
<keyword evidence="4 8" id="KW-0812">Transmembrane</keyword>
<reference evidence="11" key="2">
    <citation type="submission" date="2020-09" db="EMBL/GenBank/DDBJ databases">
        <authorList>
            <person name="Sun Q."/>
            <person name="Kim S."/>
        </authorList>
    </citation>
    <scope>NUCLEOTIDE SEQUENCE</scope>
    <source>
        <strain evidence="11">KCTC 22169</strain>
    </source>
</reference>
<evidence type="ECO:0000313" key="12">
    <source>
        <dbReference type="Proteomes" id="UP000626148"/>
    </source>
</evidence>
<dbReference type="EMBL" id="BMXR01000002">
    <property type="protein sequence ID" value="GGX46647.1"/>
    <property type="molecule type" value="Genomic_DNA"/>
</dbReference>
<evidence type="ECO:0000256" key="3">
    <source>
        <dbReference type="ARBA" id="ARBA00022618"/>
    </source>
</evidence>
<comment type="subunit">
    <text evidence="8">Part of a complex composed of FtsB, FtsL and FtsQ.</text>
</comment>
<accession>A0A918N8E7</accession>
<dbReference type="PANTHER" id="PTHR37479">
    <property type="entry name" value="CELL DIVISION PROTEIN FTSL"/>
    <property type="match status" value="1"/>
</dbReference>
<comment type="caution">
    <text evidence="11">The sequence shown here is derived from an EMBL/GenBank/DDBJ whole genome shotgun (WGS) entry which is preliminary data.</text>
</comment>
<dbReference type="GO" id="GO:0032153">
    <property type="term" value="C:cell division site"/>
    <property type="evidence" value="ECO:0007669"/>
    <property type="project" value="UniProtKB-UniRule"/>
</dbReference>
<dbReference type="PANTHER" id="PTHR37479:SF1">
    <property type="entry name" value="CELL DIVISION PROTEIN FTSL"/>
    <property type="match status" value="1"/>
</dbReference>
<reference evidence="11" key="1">
    <citation type="journal article" date="2014" name="Int. J. Syst. Evol. Microbiol.">
        <title>Complete genome sequence of Corynebacterium casei LMG S-19264T (=DSM 44701T), isolated from a smear-ripened cheese.</title>
        <authorList>
            <consortium name="US DOE Joint Genome Institute (JGI-PGF)"/>
            <person name="Walter F."/>
            <person name="Albersmeier A."/>
            <person name="Kalinowski J."/>
            <person name="Ruckert C."/>
        </authorList>
    </citation>
    <scope>NUCLEOTIDE SEQUENCE</scope>
    <source>
        <strain evidence="11">KCTC 22169</strain>
    </source>
</reference>
<evidence type="ECO:0000256" key="5">
    <source>
        <dbReference type="ARBA" id="ARBA00022989"/>
    </source>
</evidence>
<evidence type="ECO:0000313" key="11">
    <source>
        <dbReference type="EMBL" id="GGX46647.1"/>
    </source>
</evidence>
<dbReference type="GO" id="GO:0005886">
    <property type="term" value="C:plasma membrane"/>
    <property type="evidence" value="ECO:0007669"/>
    <property type="project" value="UniProtKB-SubCell"/>
</dbReference>
<keyword evidence="12" id="KW-1185">Reference proteome</keyword>
<evidence type="ECO:0000256" key="1">
    <source>
        <dbReference type="ARBA" id="ARBA00004401"/>
    </source>
</evidence>
<keyword evidence="3 8" id="KW-0132">Cell division</keyword>
<gene>
    <name evidence="8" type="primary">ftsL</name>
    <name evidence="11" type="ORF">GCM10007392_12200</name>
</gene>
<keyword evidence="5 8" id="KW-1133">Transmembrane helix</keyword>
<feature type="coiled-coil region" evidence="10">
    <location>
        <begin position="30"/>
        <end position="57"/>
    </location>
</feature>
<organism evidence="11 12">
    <name type="scientific">Saccharospirillum salsuginis</name>
    <dbReference type="NCBI Taxonomy" id="418750"/>
    <lineage>
        <taxon>Bacteria</taxon>
        <taxon>Pseudomonadati</taxon>
        <taxon>Pseudomonadota</taxon>
        <taxon>Gammaproteobacteria</taxon>
        <taxon>Oceanospirillales</taxon>
        <taxon>Saccharospirillaceae</taxon>
        <taxon>Saccharospirillum</taxon>
    </lineage>
</organism>
<keyword evidence="6 8" id="KW-0472">Membrane</keyword>
<evidence type="ECO:0000256" key="7">
    <source>
        <dbReference type="ARBA" id="ARBA00023306"/>
    </source>
</evidence>
<evidence type="ECO:0000256" key="9">
    <source>
        <dbReference type="NCBIfam" id="TIGR02209"/>
    </source>
</evidence>
<dbReference type="NCBIfam" id="TIGR02209">
    <property type="entry name" value="ftsL_broad"/>
    <property type="match status" value="1"/>
</dbReference>
<dbReference type="Proteomes" id="UP000626148">
    <property type="component" value="Unassembled WGS sequence"/>
</dbReference>
<dbReference type="GO" id="GO:0043093">
    <property type="term" value="P:FtsZ-dependent cytokinesis"/>
    <property type="evidence" value="ECO:0007669"/>
    <property type="project" value="UniProtKB-UniRule"/>
</dbReference>
<proteinExistence type="inferred from homology"/>
<keyword evidence="10" id="KW-0175">Coiled coil</keyword>
<evidence type="ECO:0000256" key="6">
    <source>
        <dbReference type="ARBA" id="ARBA00023136"/>
    </source>
</evidence>
<dbReference type="AlphaFoldDB" id="A0A918N8E7"/>
<comment type="function">
    <text evidence="8">Essential cell division protein. May link together the upstream cell division proteins, which are predominantly cytoplasmic, with the downstream cell division proteins, which are predominantly periplasmic.</text>
</comment>
<comment type="subcellular location">
    <subcellularLocation>
        <location evidence="8">Cell inner membrane</location>
        <topology evidence="8">Single-pass type II membrane protein</topology>
    </subcellularLocation>
    <subcellularLocation>
        <location evidence="1">Cell membrane</location>
        <topology evidence="1">Single-pass type II membrane protein</topology>
    </subcellularLocation>
    <text evidence="8">Localizes to the division septum where it forms a ring structure.</text>
</comment>
<evidence type="ECO:0000256" key="4">
    <source>
        <dbReference type="ARBA" id="ARBA00022692"/>
    </source>
</evidence>